<dbReference type="InterPro" id="IPR036680">
    <property type="entry name" value="SPOR-like_sf"/>
</dbReference>
<dbReference type="AlphaFoldDB" id="A0A450ZYP9"/>
<evidence type="ECO:0000259" key="3">
    <source>
        <dbReference type="PROSITE" id="PS51724"/>
    </source>
</evidence>
<reference evidence="5" key="1">
    <citation type="submission" date="2019-02" db="EMBL/GenBank/DDBJ databases">
        <authorList>
            <person name="Gruber-Vodicka R. H."/>
            <person name="Seah K. B. B."/>
        </authorList>
    </citation>
    <scope>NUCLEOTIDE SEQUENCE</scope>
    <source>
        <strain evidence="6">BECK_BY1</strain>
        <strain evidence="5">BECK_BY2</strain>
        <strain evidence="4">BECK_BY3</strain>
    </source>
</reference>
<keyword evidence="2" id="KW-1133">Transmembrane helix</keyword>
<dbReference type="GO" id="GO:0032506">
    <property type="term" value="P:cytokinetic process"/>
    <property type="evidence" value="ECO:0007669"/>
    <property type="project" value="TreeGrafter"/>
</dbReference>
<feature type="compositionally biased region" description="Polar residues" evidence="1">
    <location>
        <begin position="116"/>
        <end position="128"/>
    </location>
</feature>
<keyword evidence="5" id="KW-0132">Cell division</keyword>
<evidence type="ECO:0000313" key="5">
    <source>
        <dbReference type="EMBL" id="VFK58934.1"/>
    </source>
</evidence>
<sequence>MEEELKYRMVGASVLVLLGVIFIPMILSPSDEVDEALSEATRLESGGVFRSRITPMNEPVVETGLREVFDRTTIRYEAPRIQYEVQPIPPVRIAPPTPRPGRIALEDEANDRTEFTGTTIGGNDNHLASRNRDKSGENQRIVASPRPNVSGKQEPVAWAVQVGSFSKRKNALGLRDLLRTKGYRAFVEFVRVGNVGSIRTRVFVGPVLVRGNALQSAEKLHSDLNIDGIVVRYSGGG</sequence>
<organism evidence="5">
    <name type="scientific">Candidatus Kentrum sp. TUN</name>
    <dbReference type="NCBI Taxonomy" id="2126343"/>
    <lineage>
        <taxon>Bacteria</taxon>
        <taxon>Pseudomonadati</taxon>
        <taxon>Pseudomonadota</taxon>
        <taxon>Gammaproteobacteria</taxon>
        <taxon>Candidatus Kentrum</taxon>
    </lineage>
</organism>
<dbReference type="Pfam" id="PF05036">
    <property type="entry name" value="SPOR"/>
    <property type="match status" value="1"/>
</dbReference>
<dbReference type="EMBL" id="CAADFV010000051">
    <property type="protein sequence ID" value="VFK58934.1"/>
    <property type="molecule type" value="Genomic_DNA"/>
</dbReference>
<dbReference type="PANTHER" id="PTHR38687:SF1">
    <property type="entry name" value="CELL DIVISION PROTEIN DEDD"/>
    <property type="match status" value="1"/>
</dbReference>
<keyword evidence="2" id="KW-0472">Membrane</keyword>
<proteinExistence type="predicted"/>
<accession>A0A450ZYP9</accession>
<gene>
    <name evidence="6" type="ORF">BECKTUN1418D_GA0071000_11024</name>
    <name evidence="5" type="ORF">BECKTUN1418E_GA0071001_10516</name>
    <name evidence="4" type="ORF">BECKTUN1418F_GA0071002_10517</name>
</gene>
<dbReference type="GO" id="GO:0032153">
    <property type="term" value="C:cell division site"/>
    <property type="evidence" value="ECO:0007669"/>
    <property type="project" value="TreeGrafter"/>
</dbReference>
<feature type="domain" description="SPOR" evidence="3">
    <location>
        <begin position="152"/>
        <end position="233"/>
    </location>
</feature>
<evidence type="ECO:0000256" key="2">
    <source>
        <dbReference type="SAM" id="Phobius"/>
    </source>
</evidence>
<dbReference type="EMBL" id="CAADFY010000051">
    <property type="protein sequence ID" value="VFK54715.1"/>
    <property type="molecule type" value="Genomic_DNA"/>
</dbReference>
<feature type="transmembrane region" description="Helical" evidence="2">
    <location>
        <begin position="7"/>
        <end position="27"/>
    </location>
</feature>
<dbReference type="GO" id="GO:0042834">
    <property type="term" value="F:peptidoglycan binding"/>
    <property type="evidence" value="ECO:0007669"/>
    <property type="project" value="InterPro"/>
</dbReference>
<keyword evidence="5" id="KW-0131">Cell cycle</keyword>
<protein>
    <submittedName>
        <fullName evidence="5">Cell division protein DedD (Protein involved in septation)</fullName>
    </submittedName>
</protein>
<dbReference type="GO" id="GO:0030428">
    <property type="term" value="C:cell septum"/>
    <property type="evidence" value="ECO:0007669"/>
    <property type="project" value="TreeGrafter"/>
</dbReference>
<dbReference type="SUPFAM" id="SSF110997">
    <property type="entry name" value="Sporulation related repeat"/>
    <property type="match status" value="1"/>
</dbReference>
<dbReference type="PROSITE" id="PS51724">
    <property type="entry name" value="SPOR"/>
    <property type="match status" value="1"/>
</dbReference>
<dbReference type="InterPro" id="IPR007730">
    <property type="entry name" value="SPOR-like_dom"/>
</dbReference>
<keyword evidence="2" id="KW-0812">Transmembrane</keyword>
<dbReference type="PANTHER" id="PTHR38687">
    <property type="entry name" value="CELL DIVISION PROTEIN DEDD-RELATED"/>
    <property type="match status" value="1"/>
</dbReference>
<name>A0A450ZYP9_9GAMM</name>
<feature type="region of interest" description="Disordered" evidence="1">
    <location>
        <begin position="116"/>
        <end position="150"/>
    </location>
</feature>
<dbReference type="EMBL" id="CAADFX010000102">
    <property type="protein sequence ID" value="VFK59431.1"/>
    <property type="molecule type" value="Genomic_DNA"/>
</dbReference>
<evidence type="ECO:0000313" key="6">
    <source>
        <dbReference type="EMBL" id="VFK59431.1"/>
    </source>
</evidence>
<evidence type="ECO:0000256" key="1">
    <source>
        <dbReference type="SAM" id="MobiDB-lite"/>
    </source>
</evidence>
<evidence type="ECO:0000313" key="4">
    <source>
        <dbReference type="EMBL" id="VFK54715.1"/>
    </source>
</evidence>
<dbReference type="Gene3D" id="3.30.70.1070">
    <property type="entry name" value="Sporulation related repeat"/>
    <property type="match status" value="1"/>
</dbReference>
<dbReference type="InterPro" id="IPR052521">
    <property type="entry name" value="Cell_div_SPOR-domain"/>
</dbReference>